<accession>A0ABR4QDI6</accession>
<reference evidence="6 7" key="1">
    <citation type="journal article" date="2022" name="Front. Cell. Infect. Microbiol.">
        <title>The Genomes of Two Strains of Taenia crassiceps the Animal Model for the Study of Human Cysticercosis.</title>
        <authorList>
            <person name="Bobes R.J."/>
            <person name="Estrada K."/>
            <person name="Rios-Valencia D.G."/>
            <person name="Calderon-Gallegos A."/>
            <person name="de la Torre P."/>
            <person name="Carrero J.C."/>
            <person name="Sanchez-Flores A."/>
            <person name="Laclette J.P."/>
        </authorList>
    </citation>
    <scope>NUCLEOTIDE SEQUENCE [LARGE SCALE GENOMIC DNA]</scope>
    <source>
        <strain evidence="6">WFUcys</strain>
    </source>
</reference>
<dbReference type="Gene3D" id="2.130.10.10">
    <property type="entry name" value="YVTN repeat-like/Quinoprotein amine dehydrogenase"/>
    <property type="match status" value="2"/>
</dbReference>
<dbReference type="PROSITE" id="PS50897">
    <property type="entry name" value="CTLH"/>
    <property type="match status" value="1"/>
</dbReference>
<dbReference type="InterPro" id="IPR015943">
    <property type="entry name" value="WD40/YVTN_repeat-like_dom_sf"/>
</dbReference>
<evidence type="ECO:0000313" key="6">
    <source>
        <dbReference type="EMBL" id="KAL5107674.1"/>
    </source>
</evidence>
<evidence type="ECO:0000313" key="7">
    <source>
        <dbReference type="Proteomes" id="UP001651158"/>
    </source>
</evidence>
<dbReference type="InterPro" id="IPR051350">
    <property type="entry name" value="WD_repeat-ST_regulator"/>
</dbReference>
<feature type="repeat" description="WD" evidence="3">
    <location>
        <begin position="811"/>
        <end position="843"/>
    </location>
</feature>
<evidence type="ECO:0000256" key="3">
    <source>
        <dbReference type="PROSITE-ProRule" id="PRU00221"/>
    </source>
</evidence>
<evidence type="ECO:0000256" key="1">
    <source>
        <dbReference type="ARBA" id="ARBA00022574"/>
    </source>
</evidence>
<feature type="repeat" description="WD" evidence="3">
    <location>
        <begin position="240"/>
        <end position="281"/>
    </location>
</feature>
<dbReference type="SMART" id="SM00320">
    <property type="entry name" value="WD40"/>
    <property type="match status" value="5"/>
</dbReference>
<dbReference type="PANTHER" id="PTHR22838:SF0">
    <property type="entry name" value="WD REPEAT-CONTAINING PROTEIN 26"/>
    <property type="match status" value="1"/>
</dbReference>
<keyword evidence="2" id="KW-0677">Repeat</keyword>
<dbReference type="SUPFAM" id="SSF50998">
    <property type="entry name" value="Quinoprotein alcohol dehydrogenase-like"/>
    <property type="match status" value="1"/>
</dbReference>
<organism evidence="6 7">
    <name type="scientific">Taenia crassiceps</name>
    <dbReference type="NCBI Taxonomy" id="6207"/>
    <lineage>
        <taxon>Eukaryota</taxon>
        <taxon>Metazoa</taxon>
        <taxon>Spiralia</taxon>
        <taxon>Lophotrochozoa</taxon>
        <taxon>Platyhelminthes</taxon>
        <taxon>Cestoda</taxon>
        <taxon>Eucestoda</taxon>
        <taxon>Cyclophyllidea</taxon>
        <taxon>Taeniidae</taxon>
        <taxon>Taenia</taxon>
    </lineage>
</organism>
<proteinExistence type="predicted"/>
<dbReference type="PROSITE" id="PS50294">
    <property type="entry name" value="WD_REPEATS_REGION"/>
    <property type="match status" value="1"/>
</dbReference>
<dbReference type="Pfam" id="PF00400">
    <property type="entry name" value="WD40"/>
    <property type="match status" value="1"/>
</dbReference>
<feature type="compositionally biased region" description="Low complexity" evidence="4">
    <location>
        <begin position="648"/>
        <end position="660"/>
    </location>
</feature>
<dbReference type="Proteomes" id="UP001651158">
    <property type="component" value="Unassembled WGS sequence"/>
</dbReference>
<dbReference type="InterPro" id="IPR011047">
    <property type="entry name" value="Quinoprotein_ADH-like_sf"/>
</dbReference>
<name>A0ABR4QDI6_9CEST</name>
<evidence type="ECO:0000259" key="5">
    <source>
        <dbReference type="PROSITE" id="PS50897"/>
    </source>
</evidence>
<evidence type="ECO:0000256" key="4">
    <source>
        <dbReference type="SAM" id="MobiDB-lite"/>
    </source>
</evidence>
<sequence length="853" mass="91464">MSFPKPQTVELPSTVKAGAVAEKLNGVTTKPLHVRDIEMEILSNAYKQLAKDSGIVLEPQPATDLRAAILSGDWNATEKAVEELAPTIDNSSNLAHIRFLLLEQQFLEFLEAEEVVSALSLLRYRITPLKPDQKRLQNLAQCLMCRTAEELRAQAGGWSGANGGSRSALVDCIQRFMPAQTMLPPGRLETLITEAIRAQLTNCTFHAQPICWSDDLESMSLLQPHTCSIQDFPVFTVQKIEHRESELYFCVFSPDGNYLATGGKDANVDVWKVDSESHTIHSPRTIYTLEASINHICWSPDSKKIAICCGLRPEPIVVFDAVTRRQVCQKLERTEDVYITAAFFADSRKLAFGGLKGGCFHIMDTEDNGKVLFTHEYCRVQCMVAIIPPPTPTAAMVAATLAAGFTPEAAMEMDPDTSLRSPSTAAAAALEQLLTPVDQLLIVDHMYRIRIFRFGYTTSGSGSDSGAVATASASRGNAIPQEADMWPTSQRPLFLACWRSGAPVGVPLTPLPPPPPPPPASTPGGVNVFPMRQTTSDSNFGVLGIGRQQTQPASTPGSVIGLAGDPRNLGSLAQQVVVQIQPSLTSPGFALQAINRDGSTSSVSSLVGPGPVGTGYTVDIMQNYYWRSGSISTIPIPRSNASGGGSGSTSAGGNTSRTGTAAAATIAPGLQEADSDTAEVSTNTEAVVGTTQTASAPNSASASTPQGQVYGLLHQATLIKEMHPVQSIVLSPSCKRLLVGLNAKGIILWDLESHGIIQRFYGHHQVQQKLYYTFCGLNEDFIACGSENGFVHIWRVGSSQGCRPIHSSMAANSNETPVTGVHWNPTIPTMMASVNDDGEIRIWGPAKYTTGCV</sequence>
<evidence type="ECO:0000256" key="2">
    <source>
        <dbReference type="ARBA" id="ARBA00022737"/>
    </source>
</evidence>
<dbReference type="EMBL" id="JAKROA010000004">
    <property type="protein sequence ID" value="KAL5107674.1"/>
    <property type="molecule type" value="Genomic_DNA"/>
</dbReference>
<dbReference type="InterPro" id="IPR006595">
    <property type="entry name" value="CTLH_C"/>
</dbReference>
<keyword evidence="1 3" id="KW-0853">WD repeat</keyword>
<feature type="domain" description="CTLH" evidence="5">
    <location>
        <begin position="65"/>
        <end position="117"/>
    </location>
</feature>
<keyword evidence="7" id="KW-1185">Reference proteome</keyword>
<gene>
    <name evidence="6" type="ORF">TcWFU_004657</name>
</gene>
<dbReference type="InterPro" id="IPR001680">
    <property type="entry name" value="WD40_rpt"/>
</dbReference>
<dbReference type="SMART" id="SM00668">
    <property type="entry name" value="CTLH"/>
    <property type="match status" value="1"/>
</dbReference>
<dbReference type="PANTHER" id="PTHR22838">
    <property type="entry name" value="WD REPEAT PROTEIN 26-RELATED"/>
    <property type="match status" value="1"/>
</dbReference>
<comment type="caution">
    <text evidence="6">The sequence shown here is derived from an EMBL/GenBank/DDBJ whole genome shotgun (WGS) entry which is preliminary data.</text>
</comment>
<dbReference type="PROSITE" id="PS50082">
    <property type="entry name" value="WD_REPEATS_2"/>
    <property type="match status" value="2"/>
</dbReference>
<protein>
    <submittedName>
        <fullName evidence="6">WD repeat-containing protein 26</fullName>
    </submittedName>
</protein>
<feature type="region of interest" description="Disordered" evidence="4">
    <location>
        <begin position="637"/>
        <end position="660"/>
    </location>
</feature>